<dbReference type="InterPro" id="IPR001279">
    <property type="entry name" value="Metallo-B-lactamas"/>
</dbReference>
<evidence type="ECO:0000259" key="1">
    <source>
        <dbReference type="SMART" id="SM00849"/>
    </source>
</evidence>
<keyword evidence="2" id="KW-0378">Hydrolase</keyword>
<comment type="caution">
    <text evidence="2">The sequence shown here is derived from an EMBL/GenBank/DDBJ whole genome shotgun (WGS) entry which is preliminary data.</text>
</comment>
<dbReference type="GO" id="GO:0016787">
    <property type="term" value="F:hydrolase activity"/>
    <property type="evidence" value="ECO:0007669"/>
    <property type="project" value="UniProtKB-KW"/>
</dbReference>
<dbReference type="EC" id="3.-.-.-" evidence="2"/>
<sequence>MKVTFISLASGSSGNCYYLGTKKYGILIDAGIGVRTIKKRLKEAGISLDVIRAIFITHDHSDHIKGVGYLGEGLNIPVYATALVHKGINKNYHIRQKLCSSVRYLEKETSVRLEDFCITPFEVPHDSIDNVGYCIEIGEIVFSFLIDIGEITPVAAQYIRKANYLVVEANYDEEMLRTGSYCSRLKERIACKTGHLSNVTIADFLAENTTGILRHIWLCHLSKNNNTPELAYETIGKGLRERGFVLGRDIQLDVLKRSAVSGPYEIESGIGNFVRIPEEVCLQLALGM</sequence>
<dbReference type="SUPFAM" id="SSF56281">
    <property type="entry name" value="Metallo-hydrolase/oxidoreductase"/>
    <property type="match status" value="1"/>
</dbReference>
<dbReference type="PANTHER" id="PTHR47619:SF1">
    <property type="entry name" value="EXODEOXYRIBONUCLEASE WALJ"/>
    <property type="match status" value="1"/>
</dbReference>
<protein>
    <submittedName>
        <fullName evidence="2">Putative metallo-hydrolase YycJ</fullName>
        <ecNumber evidence="2">3.-.-.-</ecNumber>
    </submittedName>
</protein>
<dbReference type="InterPro" id="IPR052533">
    <property type="entry name" value="WalJ/YycJ-like"/>
</dbReference>
<feature type="domain" description="Metallo-beta-lactamase" evidence="1">
    <location>
        <begin position="13"/>
        <end position="195"/>
    </location>
</feature>
<dbReference type="PANTHER" id="PTHR47619">
    <property type="entry name" value="METALLO-HYDROLASE YYCJ-RELATED"/>
    <property type="match status" value="1"/>
</dbReference>
<name>A0A5J4RY94_9ZZZZ</name>
<reference evidence="2" key="1">
    <citation type="submission" date="2019-03" db="EMBL/GenBank/DDBJ databases">
        <title>Single cell metagenomics reveals metabolic interactions within the superorganism composed of flagellate Streblomastix strix and complex community of Bacteroidetes bacteria on its surface.</title>
        <authorList>
            <person name="Treitli S.C."/>
            <person name="Kolisko M."/>
            <person name="Husnik F."/>
            <person name="Keeling P."/>
            <person name="Hampl V."/>
        </authorList>
    </citation>
    <scope>NUCLEOTIDE SEQUENCE</scope>
    <source>
        <strain evidence="2">STM</strain>
    </source>
</reference>
<dbReference type="EMBL" id="SNRY01000591">
    <property type="protein sequence ID" value="KAA6338749.1"/>
    <property type="molecule type" value="Genomic_DNA"/>
</dbReference>
<proteinExistence type="predicted"/>
<dbReference type="InterPro" id="IPR036866">
    <property type="entry name" value="RibonucZ/Hydroxyglut_hydro"/>
</dbReference>
<organism evidence="2">
    <name type="scientific">termite gut metagenome</name>
    <dbReference type="NCBI Taxonomy" id="433724"/>
    <lineage>
        <taxon>unclassified sequences</taxon>
        <taxon>metagenomes</taxon>
        <taxon>organismal metagenomes</taxon>
    </lineage>
</organism>
<evidence type="ECO:0000313" key="2">
    <source>
        <dbReference type="EMBL" id="KAA6338749.1"/>
    </source>
</evidence>
<gene>
    <name evidence="2" type="ORF">EZS27_013273</name>
</gene>
<dbReference type="AlphaFoldDB" id="A0A5J4RY94"/>
<dbReference type="SMART" id="SM00849">
    <property type="entry name" value="Lactamase_B"/>
    <property type="match status" value="1"/>
</dbReference>
<accession>A0A5J4RY94</accession>
<dbReference type="Gene3D" id="3.60.15.10">
    <property type="entry name" value="Ribonuclease Z/Hydroxyacylglutathione hydrolase-like"/>
    <property type="match status" value="1"/>
</dbReference>
<dbReference type="Pfam" id="PF12706">
    <property type="entry name" value="Lactamase_B_2"/>
    <property type="match status" value="1"/>
</dbReference>